<evidence type="ECO:0000313" key="1">
    <source>
        <dbReference type="EMBL" id="KYQ52581.1"/>
    </source>
</evidence>
<dbReference type="Gene3D" id="3.15.10.30">
    <property type="entry name" value="Haemolymph juvenile hormone binding protein"/>
    <property type="match status" value="1"/>
</dbReference>
<dbReference type="InterPro" id="IPR038606">
    <property type="entry name" value="To_sf"/>
</dbReference>
<reference evidence="1 2" key="1">
    <citation type="submission" date="2015-09" db="EMBL/GenBank/DDBJ databases">
        <title>Trachymyrmex zeteki WGS genome.</title>
        <authorList>
            <person name="Nygaard S."/>
            <person name="Hu H."/>
            <person name="Boomsma J."/>
            <person name="Zhang G."/>
        </authorList>
    </citation>
    <scope>NUCLEOTIDE SEQUENCE [LARGE SCALE GENOMIC DNA]</scope>
    <source>
        <strain evidence="1">Tzet28-1</strain>
        <tissue evidence="1">Whole body</tissue>
    </source>
</reference>
<dbReference type="SMART" id="SM00700">
    <property type="entry name" value="JHBP"/>
    <property type="match status" value="1"/>
</dbReference>
<evidence type="ECO:0008006" key="3">
    <source>
        <dbReference type="Google" id="ProtNLM"/>
    </source>
</evidence>
<dbReference type="Pfam" id="PF06585">
    <property type="entry name" value="JHBP"/>
    <property type="match status" value="1"/>
</dbReference>
<dbReference type="InterPro" id="IPR010562">
    <property type="entry name" value="Haemolymph_juvenile_hormone-bd"/>
</dbReference>
<dbReference type="GO" id="GO:0005615">
    <property type="term" value="C:extracellular space"/>
    <property type="evidence" value="ECO:0007669"/>
    <property type="project" value="TreeGrafter"/>
</dbReference>
<keyword evidence="2" id="KW-1185">Reference proteome</keyword>
<feature type="non-terminal residue" evidence="1">
    <location>
        <position position="1"/>
    </location>
</feature>
<organism evidence="1 2">
    <name type="scientific">Mycetomoellerius zeteki</name>
    <dbReference type="NCBI Taxonomy" id="64791"/>
    <lineage>
        <taxon>Eukaryota</taxon>
        <taxon>Metazoa</taxon>
        <taxon>Ecdysozoa</taxon>
        <taxon>Arthropoda</taxon>
        <taxon>Hexapoda</taxon>
        <taxon>Insecta</taxon>
        <taxon>Pterygota</taxon>
        <taxon>Neoptera</taxon>
        <taxon>Endopterygota</taxon>
        <taxon>Hymenoptera</taxon>
        <taxon>Apocrita</taxon>
        <taxon>Aculeata</taxon>
        <taxon>Formicoidea</taxon>
        <taxon>Formicidae</taxon>
        <taxon>Myrmicinae</taxon>
        <taxon>Mycetomoellerius</taxon>
    </lineage>
</organism>
<dbReference type="EMBL" id="KQ982665">
    <property type="protein sequence ID" value="KYQ52581.1"/>
    <property type="molecule type" value="Genomic_DNA"/>
</dbReference>
<dbReference type="Proteomes" id="UP000075809">
    <property type="component" value="Unassembled WGS sequence"/>
</dbReference>
<protein>
    <recommendedName>
        <fullName evidence="3">Circadian clock-controlled protein</fullName>
    </recommendedName>
</protein>
<dbReference type="AlphaFoldDB" id="A0A151WY10"/>
<evidence type="ECO:0000313" key="2">
    <source>
        <dbReference type="Proteomes" id="UP000075809"/>
    </source>
</evidence>
<name>A0A151WY10_9HYME</name>
<accession>A0A151WY10</accession>
<gene>
    <name evidence="1" type="ORF">ALC60_08297</name>
</gene>
<dbReference type="PANTHER" id="PTHR11008">
    <property type="entry name" value="PROTEIN TAKEOUT-LIKE PROTEIN"/>
    <property type="match status" value="1"/>
</dbReference>
<dbReference type="PANTHER" id="PTHR11008:SF41">
    <property type="entry name" value="RE70318P"/>
    <property type="match status" value="1"/>
</dbReference>
<proteinExistence type="predicted"/>
<sequence>EFVDDCRRCWLTMIKDVIATARRFRQLTWLTVLLHSAAFRRRAGKRKEPAIRAQIARYFEVRFVADVCTESTLTFRNFLLELQSKAYTVREINCATNFSIITTIPSYIHVCGRNDPNYNQCVVDNINNIKNKICTGMPELNVVPMEPINIDEIVIYNTDNLKLSIKESKTSGFCDFVINSSKIFPDKFHFDIDFVFKHLDMDARYDVDMRILVPLTNKGLIHISTVKTIFNIKTFKYKFDDSEKDLVQLHEALTNIVTENEKDIISKVKPVIEEAISKLIITVFNKVVRNRFEQLFPNEA</sequence>